<evidence type="ECO:0000313" key="2">
    <source>
        <dbReference type="Proteomes" id="UP001262032"/>
    </source>
</evidence>
<dbReference type="AlphaFoldDB" id="A0AAW8N7M3"/>
<sequence length="94" mass="10087">MAAHAVLAARDEWVTNGKRLIERAGLRDVDGLIMGLHSEASVLEETLDQAMQRFTGALAEAAPQTSSARRAQPAAGPVSAKWTNFRLLPVPPPQ</sequence>
<gene>
    <name evidence="1" type="ORF">J2X12_001677</name>
</gene>
<proteinExistence type="predicted"/>
<comment type="caution">
    <text evidence="1">The sequence shown here is derived from an EMBL/GenBank/DDBJ whole genome shotgun (WGS) entry which is preliminary data.</text>
</comment>
<reference evidence="1" key="1">
    <citation type="submission" date="2023-07" db="EMBL/GenBank/DDBJ databases">
        <title>Sorghum-associated microbial communities from plants grown in Nebraska, USA.</title>
        <authorList>
            <person name="Schachtman D."/>
        </authorList>
    </citation>
    <scope>NUCLEOTIDE SEQUENCE</scope>
    <source>
        <strain evidence="1">BE261</strain>
    </source>
</reference>
<organism evidence="1 2">
    <name type="scientific">Pseudarthrobacter oxydans</name>
    <name type="common">Arthrobacter oxydans</name>
    <dbReference type="NCBI Taxonomy" id="1671"/>
    <lineage>
        <taxon>Bacteria</taxon>
        <taxon>Bacillati</taxon>
        <taxon>Actinomycetota</taxon>
        <taxon>Actinomycetes</taxon>
        <taxon>Micrococcales</taxon>
        <taxon>Micrococcaceae</taxon>
        <taxon>Pseudarthrobacter</taxon>
    </lineage>
</organism>
<accession>A0AAW8N7M3</accession>
<dbReference type="Proteomes" id="UP001262032">
    <property type="component" value="Unassembled WGS sequence"/>
</dbReference>
<dbReference type="EMBL" id="JAVDWN010000004">
    <property type="protein sequence ID" value="MDR7163663.1"/>
    <property type="molecule type" value="Genomic_DNA"/>
</dbReference>
<name>A0AAW8N7M3_PSEOX</name>
<dbReference type="GeneID" id="97422057"/>
<evidence type="ECO:0000313" key="1">
    <source>
        <dbReference type="EMBL" id="MDR7163663.1"/>
    </source>
</evidence>
<dbReference type="RefSeq" id="WP_310110805.1">
    <property type="nucleotide sequence ID" value="NZ_JAVDTN010000004.1"/>
</dbReference>
<protein>
    <submittedName>
        <fullName evidence="1">Uncharacterized protein</fullName>
    </submittedName>
</protein>